<evidence type="ECO:0000256" key="1">
    <source>
        <dbReference type="ARBA" id="ARBA00023015"/>
    </source>
</evidence>
<evidence type="ECO:0000256" key="3">
    <source>
        <dbReference type="ARBA" id="ARBA00023163"/>
    </source>
</evidence>
<reference evidence="5 6" key="1">
    <citation type="submission" date="2019-03" db="EMBL/GenBank/DDBJ databases">
        <title>Genomic Encyclopedia of Type Strains, Phase IV (KMG-IV): sequencing the most valuable type-strain genomes for metagenomic binning, comparative biology and taxonomic classification.</title>
        <authorList>
            <person name="Goeker M."/>
        </authorList>
    </citation>
    <scope>NUCLEOTIDE SEQUENCE [LARGE SCALE GENOMIC DNA]</scope>
    <source>
        <strain evidence="5 6">DSM 24984</strain>
    </source>
</reference>
<dbReference type="PRINTS" id="PR00598">
    <property type="entry name" value="HTHMARR"/>
</dbReference>
<dbReference type="SMART" id="SM00347">
    <property type="entry name" value="HTH_MARR"/>
    <property type="match status" value="1"/>
</dbReference>
<dbReference type="PROSITE" id="PS50995">
    <property type="entry name" value="HTH_MARR_2"/>
    <property type="match status" value="1"/>
</dbReference>
<dbReference type="GO" id="GO:0003700">
    <property type="term" value="F:DNA-binding transcription factor activity"/>
    <property type="evidence" value="ECO:0007669"/>
    <property type="project" value="InterPro"/>
</dbReference>
<dbReference type="SUPFAM" id="SSF46785">
    <property type="entry name" value="Winged helix' DNA-binding domain"/>
    <property type="match status" value="1"/>
</dbReference>
<dbReference type="EMBL" id="SMGG01000003">
    <property type="protein sequence ID" value="TCK62261.1"/>
    <property type="molecule type" value="Genomic_DNA"/>
</dbReference>
<dbReference type="PANTHER" id="PTHR42756:SF1">
    <property type="entry name" value="TRANSCRIPTIONAL REPRESSOR OF EMRAB OPERON"/>
    <property type="match status" value="1"/>
</dbReference>
<protein>
    <submittedName>
        <fullName evidence="5">DNA-binding MarR family transcriptional regulator</fullName>
    </submittedName>
</protein>
<gene>
    <name evidence="5" type="ORF">C8D98_0782</name>
</gene>
<dbReference type="RefSeq" id="WP_132872188.1">
    <property type="nucleotide sequence ID" value="NZ_JAJUHT010000010.1"/>
</dbReference>
<dbReference type="InterPro" id="IPR036390">
    <property type="entry name" value="WH_DNA-bd_sf"/>
</dbReference>
<dbReference type="Pfam" id="PF01047">
    <property type="entry name" value="MarR"/>
    <property type="match status" value="1"/>
</dbReference>
<dbReference type="InterPro" id="IPR000835">
    <property type="entry name" value="HTH_MarR-typ"/>
</dbReference>
<dbReference type="AlphaFoldDB" id="A0A4V2PSD2"/>
<dbReference type="GO" id="GO:0003677">
    <property type="term" value="F:DNA binding"/>
    <property type="evidence" value="ECO:0007669"/>
    <property type="project" value="UniProtKB-KW"/>
</dbReference>
<comment type="caution">
    <text evidence="5">The sequence shown here is derived from an EMBL/GenBank/DDBJ whole genome shotgun (WGS) entry which is preliminary data.</text>
</comment>
<keyword evidence="2 5" id="KW-0238">DNA-binding</keyword>
<dbReference type="Gene3D" id="1.10.10.10">
    <property type="entry name" value="Winged helix-like DNA-binding domain superfamily/Winged helix DNA-binding domain"/>
    <property type="match status" value="1"/>
</dbReference>
<dbReference type="PROSITE" id="PS01117">
    <property type="entry name" value="HTH_MARR_1"/>
    <property type="match status" value="1"/>
</dbReference>
<proteinExistence type="predicted"/>
<dbReference type="PANTHER" id="PTHR42756">
    <property type="entry name" value="TRANSCRIPTIONAL REGULATOR, MARR"/>
    <property type="match status" value="1"/>
</dbReference>
<keyword evidence="6" id="KW-1185">Reference proteome</keyword>
<evidence type="ECO:0000313" key="5">
    <source>
        <dbReference type="EMBL" id="TCK62261.1"/>
    </source>
</evidence>
<keyword evidence="1" id="KW-0805">Transcription regulation</keyword>
<name>A0A4V2PSD2_9BACT</name>
<keyword evidence="3" id="KW-0804">Transcription</keyword>
<dbReference type="InterPro" id="IPR036388">
    <property type="entry name" value="WH-like_DNA-bd_sf"/>
</dbReference>
<feature type="domain" description="HTH marR-type" evidence="4">
    <location>
        <begin position="5"/>
        <end position="140"/>
    </location>
</feature>
<organism evidence="5 6">
    <name type="scientific">Seleniivibrio woodruffii</name>
    <dbReference type="NCBI Taxonomy" id="1078050"/>
    <lineage>
        <taxon>Bacteria</taxon>
        <taxon>Pseudomonadati</taxon>
        <taxon>Deferribacterota</taxon>
        <taxon>Deferribacteres</taxon>
        <taxon>Deferribacterales</taxon>
        <taxon>Geovibrionaceae</taxon>
        <taxon>Seleniivibrio</taxon>
    </lineage>
</organism>
<accession>A0A4V2PSD2</accession>
<evidence type="ECO:0000313" key="6">
    <source>
        <dbReference type="Proteomes" id="UP000294614"/>
    </source>
</evidence>
<dbReference type="OrthoDB" id="9808725at2"/>
<evidence type="ECO:0000256" key="2">
    <source>
        <dbReference type="ARBA" id="ARBA00023125"/>
    </source>
</evidence>
<dbReference type="InterPro" id="IPR023187">
    <property type="entry name" value="Tscrpt_reg_MarR-type_CS"/>
</dbReference>
<dbReference type="Proteomes" id="UP000294614">
    <property type="component" value="Unassembled WGS sequence"/>
</dbReference>
<evidence type="ECO:0000259" key="4">
    <source>
        <dbReference type="PROSITE" id="PS50995"/>
    </source>
</evidence>
<sequence>MNNSSANILKSFIRLARMVHRESHKHVHDVQDHRMHRAQGHLLSIIAENNGAKQMELAELMDMRPSSMTEMLTKLAQTELIERKQDEKDQRVMRVYLTEKGENALKASKAAIVDMSDSLFGVLTEEEQAQFASLMDKLTKNLEEKCGGLSHHEDFMGHRGHGEHRRADFGHDFGHCRHHGHHNFRGI</sequence>